<dbReference type="EMBL" id="QRDW01000002">
    <property type="protein sequence ID" value="RED52104.1"/>
    <property type="molecule type" value="Genomic_DNA"/>
</dbReference>
<gene>
    <name evidence="5" type="ORF">DFP90_102122</name>
</gene>
<proteinExistence type="inferred from homology"/>
<dbReference type="PANTHER" id="PTHR34383:SF3">
    <property type="entry name" value="POLYPHOSPHATE:AMP PHOSPHOTRANSFERASE"/>
    <property type="match status" value="1"/>
</dbReference>
<evidence type="ECO:0000256" key="2">
    <source>
        <dbReference type="ARBA" id="ARBA00022679"/>
    </source>
</evidence>
<dbReference type="PIRSF" id="PIRSF028756">
    <property type="entry name" value="PPK2_prd"/>
    <property type="match status" value="1"/>
</dbReference>
<feature type="domain" description="Polyphosphate kinase-2-related" evidence="4">
    <location>
        <begin position="19"/>
        <end position="236"/>
    </location>
</feature>
<dbReference type="InterPro" id="IPR027417">
    <property type="entry name" value="P-loop_NTPase"/>
</dbReference>
<keyword evidence="2" id="KW-0808">Transferase</keyword>
<dbReference type="AlphaFoldDB" id="A0A3D9HRG8"/>
<keyword evidence="6" id="KW-1185">Reference proteome</keyword>
<name>A0A3D9HRG8_9PROT</name>
<dbReference type="PANTHER" id="PTHR34383">
    <property type="entry name" value="POLYPHOSPHATE:AMP PHOSPHOTRANSFERASE-RELATED"/>
    <property type="match status" value="1"/>
</dbReference>
<evidence type="ECO:0000313" key="5">
    <source>
        <dbReference type="EMBL" id="RED52104.1"/>
    </source>
</evidence>
<comment type="caution">
    <text evidence="5">The sequence shown here is derived from an EMBL/GenBank/DDBJ whole genome shotgun (WGS) entry which is preliminary data.</text>
</comment>
<dbReference type="GO" id="GO:0008976">
    <property type="term" value="F:polyphosphate kinase activity"/>
    <property type="evidence" value="ECO:0007669"/>
    <property type="project" value="InterPro"/>
</dbReference>
<evidence type="ECO:0000256" key="1">
    <source>
        <dbReference type="ARBA" id="ARBA00009924"/>
    </source>
</evidence>
<dbReference type="InterPro" id="IPR016898">
    <property type="entry name" value="Polyphosphate_phosphotransfera"/>
</dbReference>
<keyword evidence="3 5" id="KW-0418">Kinase</keyword>
<accession>A0A3D9HRG8</accession>
<dbReference type="Gene3D" id="3.40.50.300">
    <property type="entry name" value="P-loop containing nucleotide triphosphate hydrolases"/>
    <property type="match status" value="1"/>
</dbReference>
<evidence type="ECO:0000259" key="4">
    <source>
        <dbReference type="Pfam" id="PF03976"/>
    </source>
</evidence>
<comment type="similarity">
    <text evidence="1">Belongs to the polyphosphate kinase 2 (PPK2) family. Class I subfamily.</text>
</comment>
<organism evidence="5 6">
    <name type="scientific">Aestuariispira insulae</name>
    <dbReference type="NCBI Taxonomy" id="1461337"/>
    <lineage>
        <taxon>Bacteria</taxon>
        <taxon>Pseudomonadati</taxon>
        <taxon>Pseudomonadota</taxon>
        <taxon>Alphaproteobacteria</taxon>
        <taxon>Rhodospirillales</taxon>
        <taxon>Kiloniellaceae</taxon>
        <taxon>Aestuariispira</taxon>
    </lineage>
</organism>
<dbReference type="SUPFAM" id="SSF52540">
    <property type="entry name" value="P-loop containing nucleoside triphosphate hydrolases"/>
    <property type="match status" value="1"/>
</dbReference>
<reference evidence="5 6" key="1">
    <citation type="submission" date="2018-07" db="EMBL/GenBank/DDBJ databases">
        <title>Genomic Encyclopedia of Type Strains, Phase III (KMG-III): the genomes of soil and plant-associated and newly described type strains.</title>
        <authorList>
            <person name="Whitman W."/>
        </authorList>
    </citation>
    <scope>NUCLEOTIDE SEQUENCE [LARGE SCALE GENOMIC DNA]</scope>
    <source>
        <strain evidence="5 6">CECT 8488</strain>
    </source>
</reference>
<evidence type="ECO:0000256" key="3">
    <source>
        <dbReference type="ARBA" id="ARBA00022777"/>
    </source>
</evidence>
<protein>
    <submittedName>
        <fullName evidence="5">Polyphosphate kinase 2 (PPK2 family)</fullName>
    </submittedName>
</protein>
<dbReference type="Proteomes" id="UP000256845">
    <property type="component" value="Unassembled WGS sequence"/>
</dbReference>
<dbReference type="OrthoDB" id="9775224at2"/>
<dbReference type="InterPro" id="IPR022488">
    <property type="entry name" value="PPK2-related"/>
</dbReference>
<dbReference type="Pfam" id="PF03976">
    <property type="entry name" value="PPK2"/>
    <property type="match status" value="1"/>
</dbReference>
<evidence type="ECO:0000313" key="6">
    <source>
        <dbReference type="Proteomes" id="UP000256845"/>
    </source>
</evidence>
<dbReference type="RefSeq" id="WP_115935661.1">
    <property type="nucleotide sequence ID" value="NZ_QRDW01000002.1"/>
</dbReference>
<sequence length="269" mass="31355">MAKKPMLETVNLKQLYNGDDYLGELRRLQGELMVVQQARFRAGLRTVIVFEGWDAAGKGGAIKRLVHHLDPRMCRVWPIAAPLPHEKDNHYLYRFWRRLPEAGATAIFDRSWYGRVMVERVEGLAQPSEWKRAYREINEFERMLADDGITVMKFFLHVSEKEQAKRFVSRMDDPVKRWKLSTEDFRNRAKRADYEAAIEQMLKETSTRKAPWILISSEQKKYARIAILKAVIRRLKRGVDLSSPPLSPEVEEMAQALKQELKDKKAAQG</sequence>